<proteinExistence type="predicted"/>
<dbReference type="VEuPathDB" id="FungiDB:PADG_00370"/>
<dbReference type="EMBL" id="LZYO01000012">
    <property type="protein sequence ID" value="ODH44887.1"/>
    <property type="molecule type" value="Genomic_DNA"/>
</dbReference>
<protein>
    <submittedName>
        <fullName evidence="2">Uncharacterized protein</fullName>
    </submittedName>
</protein>
<sequence>MADAIAIAHALCVESRNNAVAAARGATSGSVPADGSSPSTTVVSTASPSAAADTPLPGGGAENPGNVPGRGDVEIPATIEYTHGMSWRFCKQCRLIRPMKVSYWTDKRRPQTSRSFWAGASGRVEMQTSGTPA</sequence>
<evidence type="ECO:0000256" key="1">
    <source>
        <dbReference type="SAM" id="MobiDB-lite"/>
    </source>
</evidence>
<dbReference type="Proteomes" id="UP000242814">
    <property type="component" value="Unassembled WGS sequence"/>
</dbReference>
<organism evidence="2 3">
    <name type="scientific">Paracoccidioides brasiliensis</name>
    <dbReference type="NCBI Taxonomy" id="121759"/>
    <lineage>
        <taxon>Eukaryota</taxon>
        <taxon>Fungi</taxon>
        <taxon>Dikarya</taxon>
        <taxon>Ascomycota</taxon>
        <taxon>Pezizomycotina</taxon>
        <taxon>Eurotiomycetes</taxon>
        <taxon>Eurotiomycetidae</taxon>
        <taxon>Onygenales</taxon>
        <taxon>Ajellomycetaceae</taxon>
        <taxon>Paracoccidioides</taxon>
    </lineage>
</organism>
<dbReference type="VEuPathDB" id="FungiDB:PABG_01984"/>
<reference evidence="2 3" key="1">
    <citation type="submission" date="2016-06" db="EMBL/GenBank/DDBJ databases">
        <authorList>
            <person name="Kjaerup R.B."/>
            <person name="Dalgaard T.S."/>
            <person name="Juul-Madsen H.R."/>
        </authorList>
    </citation>
    <scope>NUCLEOTIDE SEQUENCE [LARGE SCALE GENOMIC DNA]</scope>
    <source>
        <strain evidence="2 3">Pb300</strain>
    </source>
</reference>
<evidence type="ECO:0000313" key="2">
    <source>
        <dbReference type="EMBL" id="ODH44887.1"/>
    </source>
</evidence>
<dbReference type="AlphaFoldDB" id="A0A1D2JNV7"/>
<feature type="region of interest" description="Disordered" evidence="1">
    <location>
        <begin position="26"/>
        <end position="72"/>
    </location>
</feature>
<accession>A0A1D2JNV7</accession>
<evidence type="ECO:0000313" key="3">
    <source>
        <dbReference type="Proteomes" id="UP000242814"/>
    </source>
</evidence>
<comment type="caution">
    <text evidence="2">The sequence shown here is derived from an EMBL/GenBank/DDBJ whole genome shotgun (WGS) entry which is preliminary data.</text>
</comment>
<name>A0A1D2JNV7_PARBR</name>
<gene>
    <name evidence="2" type="ORF">ACO22_00581</name>
</gene>
<feature type="compositionally biased region" description="Low complexity" evidence="1">
    <location>
        <begin position="36"/>
        <end position="56"/>
    </location>
</feature>